<sequence length="450" mass="52042">MATKLYEILEIDATATSEEIRKAYKKRALKTHPDRLPRNATESEKKASEEEFRKVNQAYEILIDEEKRKEYDFHGVWPPPDIEEIPRPSGSCSHFDHFDDAFSHPFFHHHHRHHPFHSFTFTDPFALFDSIFGDFAPRRQGFGGGFGASLFMDDPFDRFAQLERQMEAEFNGFHSGFSMFSSPFGLLGGFAPRGFLAGPGPMSNGGGRSGARWVSESFSTQSINGVTQSVHRRRDAEGNEHVTRIFPDGREVYTINGVEQPSRGQIENKSASNKQLPPPQQTGYSTSRSQTLPVQRNSSLNMPPPPPYTPQTTAHHHHHQYHQPRVDRQGDYNMGSPPSEHPRTSSDRRVDYEPKPAATTPEVRRHRESESRRRSSSSSHYRDRDRDYRDHRDYYQHRDASHSKPSTPGHRPSPRYPYQNPQPDRDHHRRHHHRQQQPQYSSPVYYGQDR</sequence>
<dbReference type="PANTHER" id="PTHR43948">
    <property type="entry name" value="DNAJ HOMOLOG SUBFAMILY B"/>
    <property type="match status" value="1"/>
</dbReference>
<dbReference type="RefSeq" id="XP_001831431.2">
    <property type="nucleotide sequence ID" value="XM_001831379.2"/>
</dbReference>
<feature type="compositionally biased region" description="Basic and acidic residues" evidence="1">
    <location>
        <begin position="234"/>
        <end position="248"/>
    </location>
</feature>
<dbReference type="KEGG" id="cci:CC1G_00978"/>
<dbReference type="InterPro" id="IPR036869">
    <property type="entry name" value="J_dom_sf"/>
</dbReference>
<dbReference type="PRINTS" id="PR00625">
    <property type="entry name" value="JDOMAIN"/>
</dbReference>
<dbReference type="EMBL" id="AACS02000007">
    <property type="protein sequence ID" value="EAU90594.2"/>
    <property type="molecule type" value="Genomic_DNA"/>
</dbReference>
<dbReference type="OMA" id="FELFNMM"/>
<dbReference type="Pfam" id="PF00226">
    <property type="entry name" value="DnaJ"/>
    <property type="match status" value="1"/>
</dbReference>
<dbReference type="SMART" id="SM00271">
    <property type="entry name" value="DnaJ"/>
    <property type="match status" value="1"/>
</dbReference>
<dbReference type="PROSITE" id="PS00636">
    <property type="entry name" value="DNAJ_1"/>
    <property type="match status" value="1"/>
</dbReference>
<evidence type="ECO:0000313" key="3">
    <source>
        <dbReference type="EMBL" id="EAU90594.2"/>
    </source>
</evidence>
<feature type="region of interest" description="Disordered" evidence="1">
    <location>
        <begin position="29"/>
        <end position="50"/>
    </location>
</feature>
<proteinExistence type="predicted"/>
<feature type="compositionally biased region" description="Basic and acidic residues" evidence="1">
    <location>
        <begin position="380"/>
        <end position="402"/>
    </location>
</feature>
<dbReference type="PANTHER" id="PTHR43948:SF10">
    <property type="entry name" value="MRJ, ISOFORM E"/>
    <property type="match status" value="1"/>
</dbReference>
<organism evidence="3 4">
    <name type="scientific">Coprinopsis cinerea (strain Okayama-7 / 130 / ATCC MYA-4618 / FGSC 9003)</name>
    <name type="common">Inky cap fungus</name>
    <name type="synonym">Hormographiella aspergillata</name>
    <dbReference type="NCBI Taxonomy" id="240176"/>
    <lineage>
        <taxon>Eukaryota</taxon>
        <taxon>Fungi</taxon>
        <taxon>Dikarya</taxon>
        <taxon>Basidiomycota</taxon>
        <taxon>Agaricomycotina</taxon>
        <taxon>Agaricomycetes</taxon>
        <taxon>Agaricomycetidae</taxon>
        <taxon>Agaricales</taxon>
        <taxon>Agaricineae</taxon>
        <taxon>Psathyrellaceae</taxon>
        <taxon>Coprinopsis</taxon>
    </lineage>
</organism>
<evidence type="ECO:0000256" key="1">
    <source>
        <dbReference type="SAM" id="MobiDB-lite"/>
    </source>
</evidence>
<dbReference type="OrthoDB" id="442087at2759"/>
<dbReference type="InParanoid" id="A8N9A3"/>
<feature type="region of interest" description="Disordered" evidence="1">
    <location>
        <begin position="262"/>
        <end position="450"/>
    </location>
</feature>
<dbReference type="eggNOG" id="KOG0712">
    <property type="taxonomic scope" value="Eukaryota"/>
</dbReference>
<dbReference type="Gene3D" id="1.10.287.110">
    <property type="entry name" value="DnaJ domain"/>
    <property type="match status" value="1"/>
</dbReference>
<feature type="compositionally biased region" description="Low complexity" evidence="1">
    <location>
        <begin position="436"/>
        <end position="450"/>
    </location>
</feature>
<dbReference type="STRING" id="240176.A8N9A3"/>
<protein>
    <recommendedName>
        <fullName evidence="2">J domain-containing protein</fullName>
    </recommendedName>
</protein>
<dbReference type="InterPro" id="IPR001623">
    <property type="entry name" value="DnaJ_domain"/>
</dbReference>
<feature type="compositionally biased region" description="Polar residues" evidence="1">
    <location>
        <begin position="262"/>
        <end position="301"/>
    </location>
</feature>
<dbReference type="SUPFAM" id="SSF46565">
    <property type="entry name" value="Chaperone J-domain"/>
    <property type="match status" value="1"/>
</dbReference>
<dbReference type="HOGENOM" id="CLU_040678_1_0_1"/>
<reference evidence="3 4" key="1">
    <citation type="journal article" date="2010" name="Proc. Natl. Acad. Sci. U.S.A.">
        <title>Insights into evolution of multicellular fungi from the assembled chromosomes of the mushroom Coprinopsis cinerea (Coprinus cinereus).</title>
        <authorList>
            <person name="Stajich J.E."/>
            <person name="Wilke S.K."/>
            <person name="Ahren D."/>
            <person name="Au C.H."/>
            <person name="Birren B.W."/>
            <person name="Borodovsky M."/>
            <person name="Burns C."/>
            <person name="Canback B."/>
            <person name="Casselton L.A."/>
            <person name="Cheng C.K."/>
            <person name="Deng J."/>
            <person name="Dietrich F.S."/>
            <person name="Fargo D.C."/>
            <person name="Farman M.L."/>
            <person name="Gathman A.C."/>
            <person name="Goldberg J."/>
            <person name="Guigo R."/>
            <person name="Hoegger P.J."/>
            <person name="Hooker J.B."/>
            <person name="Huggins A."/>
            <person name="James T.Y."/>
            <person name="Kamada T."/>
            <person name="Kilaru S."/>
            <person name="Kodira C."/>
            <person name="Kues U."/>
            <person name="Kupfer D."/>
            <person name="Kwan H.S."/>
            <person name="Lomsadze A."/>
            <person name="Li W."/>
            <person name="Lilly W.W."/>
            <person name="Ma L.J."/>
            <person name="Mackey A.J."/>
            <person name="Manning G."/>
            <person name="Martin F."/>
            <person name="Muraguchi H."/>
            <person name="Natvig D.O."/>
            <person name="Palmerini H."/>
            <person name="Ramesh M.A."/>
            <person name="Rehmeyer C.J."/>
            <person name="Roe B.A."/>
            <person name="Shenoy N."/>
            <person name="Stanke M."/>
            <person name="Ter-Hovhannisyan V."/>
            <person name="Tunlid A."/>
            <person name="Velagapudi R."/>
            <person name="Vision T.J."/>
            <person name="Zeng Q."/>
            <person name="Zolan M.E."/>
            <person name="Pukkila P.J."/>
        </authorList>
    </citation>
    <scope>NUCLEOTIDE SEQUENCE [LARGE SCALE GENOMIC DNA]</scope>
    <source>
        <strain evidence="4">Okayama-7 / 130 / ATCC MYA-4618 / FGSC 9003</strain>
    </source>
</reference>
<dbReference type="Proteomes" id="UP000001861">
    <property type="component" value="Unassembled WGS sequence"/>
</dbReference>
<comment type="caution">
    <text evidence="3">The sequence shown here is derived from an EMBL/GenBank/DDBJ whole genome shotgun (WGS) entry which is preliminary data.</text>
</comment>
<dbReference type="GeneID" id="6007903"/>
<dbReference type="CDD" id="cd06257">
    <property type="entry name" value="DnaJ"/>
    <property type="match status" value="1"/>
</dbReference>
<feature type="compositionally biased region" description="Basic and acidic residues" evidence="1">
    <location>
        <begin position="362"/>
        <end position="373"/>
    </location>
</feature>
<name>A8N9A3_COPC7</name>
<gene>
    <name evidence="3" type="ORF">CC1G_00978</name>
</gene>
<feature type="domain" description="J" evidence="2">
    <location>
        <begin position="4"/>
        <end position="75"/>
    </location>
</feature>
<feature type="compositionally biased region" description="Basic and acidic residues" evidence="1">
    <location>
        <begin position="340"/>
        <end position="354"/>
    </location>
</feature>
<dbReference type="AlphaFoldDB" id="A8N9A3"/>
<dbReference type="PROSITE" id="PS50076">
    <property type="entry name" value="DNAJ_2"/>
    <property type="match status" value="1"/>
</dbReference>
<feature type="region of interest" description="Disordered" evidence="1">
    <location>
        <begin position="227"/>
        <end position="248"/>
    </location>
</feature>
<accession>A8N9A3</accession>
<dbReference type="VEuPathDB" id="FungiDB:CC1G_00978"/>
<evidence type="ECO:0000259" key="2">
    <source>
        <dbReference type="PROSITE" id="PS50076"/>
    </source>
</evidence>
<keyword evidence="4" id="KW-1185">Reference proteome</keyword>
<feature type="compositionally biased region" description="Basic and acidic residues" evidence="1">
    <location>
        <begin position="31"/>
        <end position="50"/>
    </location>
</feature>
<evidence type="ECO:0000313" key="4">
    <source>
        <dbReference type="Proteomes" id="UP000001861"/>
    </source>
</evidence>
<dbReference type="InterPro" id="IPR018253">
    <property type="entry name" value="DnaJ_domain_CS"/>
</dbReference>